<keyword evidence="2" id="KW-0732">Signal</keyword>
<organism evidence="3 4">
    <name type="scientific">Dongia sedimenti</name>
    <dbReference type="NCBI Taxonomy" id="3064282"/>
    <lineage>
        <taxon>Bacteria</taxon>
        <taxon>Pseudomonadati</taxon>
        <taxon>Pseudomonadota</taxon>
        <taxon>Alphaproteobacteria</taxon>
        <taxon>Rhodospirillales</taxon>
        <taxon>Dongiaceae</taxon>
        <taxon>Dongia</taxon>
    </lineage>
</organism>
<dbReference type="EMBL" id="JAUYVI010000004">
    <property type="protein sequence ID" value="MDQ7248994.1"/>
    <property type="molecule type" value="Genomic_DNA"/>
</dbReference>
<accession>A0ABU0YMN8</accession>
<dbReference type="Proteomes" id="UP001230156">
    <property type="component" value="Unassembled WGS sequence"/>
</dbReference>
<sequence>MREQTNIKTKTNWAIVAIVAVALTGIMAPMAFAQDIGAPTSAAGGLSAPSSPSLPSAAGPMGSSHGGSMGSGSFRDDDDSMILKLQPGTGKFEGRDNGSRDPCIGSSGFGSSSAQPGLKC</sequence>
<feature type="region of interest" description="Disordered" evidence="1">
    <location>
        <begin position="38"/>
        <end position="120"/>
    </location>
</feature>
<name>A0ABU0YMN8_9PROT</name>
<feature type="compositionally biased region" description="Polar residues" evidence="1">
    <location>
        <begin position="109"/>
        <end position="120"/>
    </location>
</feature>
<evidence type="ECO:0000256" key="1">
    <source>
        <dbReference type="SAM" id="MobiDB-lite"/>
    </source>
</evidence>
<evidence type="ECO:0000313" key="4">
    <source>
        <dbReference type="Proteomes" id="UP001230156"/>
    </source>
</evidence>
<evidence type="ECO:0000313" key="3">
    <source>
        <dbReference type="EMBL" id="MDQ7248994.1"/>
    </source>
</evidence>
<feature type="signal peptide" evidence="2">
    <location>
        <begin position="1"/>
        <end position="33"/>
    </location>
</feature>
<reference evidence="4" key="1">
    <citation type="submission" date="2023-08" db="EMBL/GenBank/DDBJ databases">
        <title>Rhodospirillaceae gen. nov., a novel taxon isolated from the Yangtze River Yuezi River estuary sludge.</title>
        <authorList>
            <person name="Ruan L."/>
        </authorList>
    </citation>
    <scope>NUCLEOTIDE SEQUENCE [LARGE SCALE GENOMIC DNA]</scope>
    <source>
        <strain evidence="4">R-7</strain>
    </source>
</reference>
<dbReference type="RefSeq" id="WP_379956481.1">
    <property type="nucleotide sequence ID" value="NZ_JAUYVI010000004.1"/>
</dbReference>
<evidence type="ECO:0000256" key="2">
    <source>
        <dbReference type="SAM" id="SignalP"/>
    </source>
</evidence>
<keyword evidence="4" id="KW-1185">Reference proteome</keyword>
<feature type="compositionally biased region" description="Low complexity" evidence="1">
    <location>
        <begin position="38"/>
        <end position="63"/>
    </location>
</feature>
<proteinExistence type="predicted"/>
<gene>
    <name evidence="3" type="ORF">Q8A70_15010</name>
</gene>
<protein>
    <submittedName>
        <fullName evidence="3">Uncharacterized protein</fullName>
    </submittedName>
</protein>
<feature type="chain" id="PRO_5045609189" evidence="2">
    <location>
        <begin position="34"/>
        <end position="120"/>
    </location>
</feature>
<comment type="caution">
    <text evidence="3">The sequence shown here is derived from an EMBL/GenBank/DDBJ whole genome shotgun (WGS) entry which is preliminary data.</text>
</comment>